<dbReference type="STRING" id="1448308.A0A2T2P1G0"/>
<name>A0A2T2P1G0_CORCC</name>
<evidence type="ECO:0000259" key="1">
    <source>
        <dbReference type="Pfam" id="PF06985"/>
    </source>
</evidence>
<feature type="domain" description="Heterokaryon incompatibility" evidence="1">
    <location>
        <begin position="194"/>
        <end position="363"/>
    </location>
</feature>
<evidence type="ECO:0000313" key="3">
    <source>
        <dbReference type="Proteomes" id="UP000240883"/>
    </source>
</evidence>
<dbReference type="InterPro" id="IPR010730">
    <property type="entry name" value="HET"/>
</dbReference>
<dbReference type="Pfam" id="PF06985">
    <property type="entry name" value="HET"/>
    <property type="match status" value="1"/>
</dbReference>
<dbReference type="OrthoDB" id="3486565at2759"/>
<accession>A0A2T2P1G0</accession>
<dbReference type="PANTHER" id="PTHR33112:SF16">
    <property type="entry name" value="HETEROKARYON INCOMPATIBILITY DOMAIN-CONTAINING PROTEIN"/>
    <property type="match status" value="1"/>
</dbReference>
<keyword evidence="3" id="KW-1185">Reference proteome</keyword>
<sequence>MMSDDLVAPLSIYVSCDLCVRKHRSSLVGVSVSDLKRGSRNGCELCTLFCNCITTLKDNATSPEDFVFFTSASRLYFARINSESILNFTLRATPFGKDTNEDTFQFSNPQMTRDFVVWVDFPKSVEHVPQDVPTNLGLDHVMELARSWMGNCEMRHLLCATSNPPKLPRRVLILPPIEGESVRLIETFGVAASYVALSYCWGSPGKHLRTTSQSLHQHLAGISWDQFPRMFQDIIQLCRALGTNYLWIDSLCIIQDDPKDWESESAKMASVYANAQLTIAAAANANPHDSLFAGRWTTINRFSNADEHHVPTGSYTFQQDGKTLRVRPVLRLAHSRFFNVNNHLIGRSDFDAPLMTRAWAFQERLLAPRTLHFHAEELVWECREIVRCECGEFGRPAHERSASTNHEYPNTTITSMSYKLKERFTAACLDGITQQAAISLWLDLVENYTKLHLTNESDRLPALSGLASEFKGASLGNYFAGMWVGILPVGLNWQRVWHSDDDLQLKKEQKQPGAPSWSWASVYLGGSNCIQISTYAKRLGSYSPEFQILSCTGETIGTNPFGWMKNVELSIRARCVECFMTWNDSPGDRGWALRILHLSPHPSSVLETLNISLDHPNSVEAGKELVFLELGWGHGLVLQKVSQDSNYQRLGTAESRFLSEDNQSDWEKIWGKHLSVKRLVLI</sequence>
<dbReference type="AlphaFoldDB" id="A0A2T2P1G0"/>
<dbReference type="EMBL" id="KZ678131">
    <property type="protein sequence ID" value="PSN71501.1"/>
    <property type="molecule type" value="Genomic_DNA"/>
</dbReference>
<dbReference type="Proteomes" id="UP000240883">
    <property type="component" value="Unassembled WGS sequence"/>
</dbReference>
<proteinExistence type="predicted"/>
<reference evidence="2 3" key="1">
    <citation type="journal article" date="2018" name="Front. Microbiol.">
        <title>Genome-Wide Analysis of Corynespora cassiicola Leaf Fall Disease Putative Effectors.</title>
        <authorList>
            <person name="Lopez D."/>
            <person name="Ribeiro S."/>
            <person name="Label P."/>
            <person name="Fumanal B."/>
            <person name="Venisse J.S."/>
            <person name="Kohler A."/>
            <person name="de Oliveira R.R."/>
            <person name="Labutti K."/>
            <person name="Lipzen A."/>
            <person name="Lail K."/>
            <person name="Bauer D."/>
            <person name="Ohm R.A."/>
            <person name="Barry K.W."/>
            <person name="Spatafora J."/>
            <person name="Grigoriev I.V."/>
            <person name="Martin F.M."/>
            <person name="Pujade-Renaud V."/>
        </authorList>
    </citation>
    <scope>NUCLEOTIDE SEQUENCE [LARGE SCALE GENOMIC DNA]</scope>
    <source>
        <strain evidence="2 3">Philippines</strain>
    </source>
</reference>
<dbReference type="PANTHER" id="PTHR33112">
    <property type="entry name" value="DOMAIN PROTEIN, PUTATIVE-RELATED"/>
    <property type="match status" value="1"/>
</dbReference>
<evidence type="ECO:0000313" key="2">
    <source>
        <dbReference type="EMBL" id="PSN71501.1"/>
    </source>
</evidence>
<organism evidence="2 3">
    <name type="scientific">Corynespora cassiicola Philippines</name>
    <dbReference type="NCBI Taxonomy" id="1448308"/>
    <lineage>
        <taxon>Eukaryota</taxon>
        <taxon>Fungi</taxon>
        <taxon>Dikarya</taxon>
        <taxon>Ascomycota</taxon>
        <taxon>Pezizomycotina</taxon>
        <taxon>Dothideomycetes</taxon>
        <taxon>Pleosporomycetidae</taxon>
        <taxon>Pleosporales</taxon>
        <taxon>Corynesporascaceae</taxon>
        <taxon>Corynespora</taxon>
    </lineage>
</organism>
<protein>
    <submittedName>
        <fullName evidence="2">HET-domain-containing protein</fullName>
    </submittedName>
</protein>
<gene>
    <name evidence="2" type="ORF">BS50DRAFT_618498</name>
</gene>